<keyword evidence="1" id="KW-0812">Transmembrane</keyword>
<keyword evidence="3" id="KW-0808">Transferase</keyword>
<dbReference type="InterPro" id="IPR038731">
    <property type="entry name" value="RgtA/B/C-like"/>
</dbReference>
<reference evidence="4" key="1">
    <citation type="journal article" date="2019" name="Int. J. Syst. Evol. Microbiol.">
        <title>The Global Catalogue of Microorganisms (GCM) 10K type strain sequencing project: providing services to taxonomists for standard genome sequencing and annotation.</title>
        <authorList>
            <consortium name="The Broad Institute Genomics Platform"/>
            <consortium name="The Broad Institute Genome Sequencing Center for Infectious Disease"/>
            <person name="Wu L."/>
            <person name="Ma J."/>
        </authorList>
    </citation>
    <scope>NUCLEOTIDE SEQUENCE [LARGE SCALE GENOMIC DNA]</scope>
    <source>
        <strain evidence="4">CCUG 50349</strain>
    </source>
</reference>
<keyword evidence="1" id="KW-0472">Membrane</keyword>
<evidence type="ECO:0000313" key="4">
    <source>
        <dbReference type="Proteomes" id="UP001595885"/>
    </source>
</evidence>
<keyword evidence="3" id="KW-0328">Glycosyltransferase</keyword>
<feature type="transmembrane region" description="Helical" evidence="1">
    <location>
        <begin position="172"/>
        <end position="192"/>
    </location>
</feature>
<protein>
    <submittedName>
        <fullName evidence="3">ArnT family glycosyltransferase</fullName>
        <ecNumber evidence="3">2.4.-.-</ecNumber>
    </submittedName>
</protein>
<dbReference type="RefSeq" id="WP_379737330.1">
    <property type="nucleotide sequence ID" value="NZ_JBHSGW010000001.1"/>
</dbReference>
<organism evidence="3 4">
    <name type="scientific">Flavobacterium ponti</name>
    <dbReference type="NCBI Taxonomy" id="665133"/>
    <lineage>
        <taxon>Bacteria</taxon>
        <taxon>Pseudomonadati</taxon>
        <taxon>Bacteroidota</taxon>
        <taxon>Flavobacteriia</taxon>
        <taxon>Flavobacteriales</taxon>
        <taxon>Flavobacteriaceae</taxon>
        <taxon>Flavobacterium</taxon>
    </lineage>
</organism>
<accession>A0ABV9P186</accession>
<keyword evidence="1" id="KW-1133">Transmembrane helix</keyword>
<evidence type="ECO:0000256" key="1">
    <source>
        <dbReference type="SAM" id="Phobius"/>
    </source>
</evidence>
<keyword evidence="4" id="KW-1185">Reference proteome</keyword>
<proteinExistence type="predicted"/>
<feature type="transmembrane region" description="Helical" evidence="1">
    <location>
        <begin position="405"/>
        <end position="424"/>
    </location>
</feature>
<dbReference type="Pfam" id="PF13231">
    <property type="entry name" value="PMT_2"/>
    <property type="match status" value="1"/>
</dbReference>
<dbReference type="EC" id="2.4.-.-" evidence="3"/>
<evidence type="ECO:0000313" key="3">
    <source>
        <dbReference type="EMBL" id="MFC4738425.1"/>
    </source>
</evidence>
<feature type="transmembrane region" description="Helical" evidence="1">
    <location>
        <begin position="204"/>
        <end position="221"/>
    </location>
</feature>
<feature type="transmembrane region" description="Helical" evidence="1">
    <location>
        <begin position="227"/>
        <end position="244"/>
    </location>
</feature>
<feature type="transmembrane region" description="Helical" evidence="1">
    <location>
        <begin position="93"/>
        <end position="116"/>
    </location>
</feature>
<evidence type="ECO:0000259" key="2">
    <source>
        <dbReference type="Pfam" id="PF13231"/>
    </source>
</evidence>
<sequence>MLLYICYLLLFLIVHKSDLKSSLADFMIKSTLLFSTVIVLNVELLSIFNSLNFISILSFWLVFAVILTYFIIKNKSFLIIKTKLFSLNNNISVVDKILLFLIIIFLFAILFQGIAYPPNNWDSLTYHMSRIMYWLSNESVDHFQTHILRHLYQPPFAEYFILNINVLNGNDYLSNSVELFFLVNILIVIYEILTKLKINLTNKLISILFVLTIPSVLLQASTTKNDIVVAFFILTSLLYCYNCYKNVTLKNFLILGIAIGLAIFTKGTSYVFLLPILIIFSVFMLKKLIKTKNLKIINFGFLLISVILLINISHYYRNYKINHSILNIDDFEASSYMNEEMNLKNFISNSIKNIGLHLGYPINEKSDYIIRDLHKKINVDIDDKKLNYLGAKYSAPLELTTHEDYVPNTLALVMIILSIAIIIFQYIFKNKSYNKLYIILTCILIFQAFLFISIFKWQPWHTRLHITLFIVGSLHLGIALQLSSYFKKITYLLVPVLIYSFGFYYIFNNLRPIVQNRKYTKSISISDNRFKKYFSNQPYLYQEYVLINNLLYDSNSKKTGLHLSDWEYPIFNSYYYEKIELIAINVTNVTSKIYQNEEDVDSIIANINKPYFLYKGKTYINQSPNNTYIWFYKLNK</sequence>
<feature type="transmembrane region" description="Helical" evidence="1">
    <location>
        <begin position="53"/>
        <end position="72"/>
    </location>
</feature>
<feature type="transmembrane region" description="Helical" evidence="1">
    <location>
        <begin position="464"/>
        <end position="482"/>
    </location>
</feature>
<dbReference type="GO" id="GO:0016757">
    <property type="term" value="F:glycosyltransferase activity"/>
    <property type="evidence" value="ECO:0007669"/>
    <property type="project" value="UniProtKB-KW"/>
</dbReference>
<feature type="transmembrane region" description="Helical" evidence="1">
    <location>
        <begin position="296"/>
        <end position="316"/>
    </location>
</feature>
<dbReference type="EMBL" id="JBHSGW010000001">
    <property type="protein sequence ID" value="MFC4738425.1"/>
    <property type="molecule type" value="Genomic_DNA"/>
</dbReference>
<feature type="transmembrane region" description="Helical" evidence="1">
    <location>
        <begin position="436"/>
        <end position="458"/>
    </location>
</feature>
<comment type="caution">
    <text evidence="3">The sequence shown here is derived from an EMBL/GenBank/DDBJ whole genome shotgun (WGS) entry which is preliminary data.</text>
</comment>
<feature type="transmembrane region" description="Helical" evidence="1">
    <location>
        <begin position="489"/>
        <end position="507"/>
    </location>
</feature>
<feature type="domain" description="Glycosyltransferase RgtA/B/C/D-like" evidence="2">
    <location>
        <begin position="153"/>
        <end position="305"/>
    </location>
</feature>
<gene>
    <name evidence="3" type="ORF">ACFO3U_00305</name>
</gene>
<dbReference type="Proteomes" id="UP001595885">
    <property type="component" value="Unassembled WGS sequence"/>
</dbReference>
<name>A0ABV9P186_9FLAO</name>